<dbReference type="Gene3D" id="2.60.120.10">
    <property type="entry name" value="Jelly Rolls"/>
    <property type="match status" value="1"/>
</dbReference>
<dbReference type="PROSITE" id="PS00041">
    <property type="entry name" value="HTH_ARAC_FAMILY_1"/>
    <property type="match status" value="1"/>
</dbReference>
<evidence type="ECO:0000313" key="5">
    <source>
        <dbReference type="EMBL" id="MBC8539634.1"/>
    </source>
</evidence>
<dbReference type="Proteomes" id="UP000611762">
    <property type="component" value="Unassembled WGS sequence"/>
</dbReference>
<dbReference type="InterPro" id="IPR009057">
    <property type="entry name" value="Homeodomain-like_sf"/>
</dbReference>
<dbReference type="InterPro" id="IPR020449">
    <property type="entry name" value="Tscrpt_reg_AraC-type_HTH"/>
</dbReference>
<dbReference type="GO" id="GO:0003700">
    <property type="term" value="F:DNA-binding transcription factor activity"/>
    <property type="evidence" value="ECO:0007669"/>
    <property type="project" value="InterPro"/>
</dbReference>
<dbReference type="InterPro" id="IPR014710">
    <property type="entry name" value="RmlC-like_jellyroll"/>
</dbReference>
<dbReference type="SMART" id="SM00342">
    <property type="entry name" value="HTH_ARAC"/>
    <property type="match status" value="1"/>
</dbReference>
<dbReference type="PROSITE" id="PS01124">
    <property type="entry name" value="HTH_ARAC_FAMILY_2"/>
    <property type="match status" value="1"/>
</dbReference>
<keyword evidence="3" id="KW-0804">Transcription</keyword>
<accession>A0A926DKY1</accession>
<protein>
    <submittedName>
        <fullName evidence="5">Helix-turn-helix transcriptional regulator</fullName>
    </submittedName>
</protein>
<keyword evidence="2" id="KW-0238">DNA-binding</keyword>
<dbReference type="PANTHER" id="PTHR43280">
    <property type="entry name" value="ARAC-FAMILY TRANSCRIPTIONAL REGULATOR"/>
    <property type="match status" value="1"/>
</dbReference>
<evidence type="ECO:0000256" key="2">
    <source>
        <dbReference type="ARBA" id="ARBA00023125"/>
    </source>
</evidence>
<keyword evidence="6" id="KW-1185">Reference proteome</keyword>
<dbReference type="PANTHER" id="PTHR43280:SF28">
    <property type="entry name" value="HTH-TYPE TRANSCRIPTIONAL ACTIVATOR RHAS"/>
    <property type="match status" value="1"/>
</dbReference>
<dbReference type="PRINTS" id="PR00032">
    <property type="entry name" value="HTHARAC"/>
</dbReference>
<dbReference type="SUPFAM" id="SSF46689">
    <property type="entry name" value="Homeodomain-like"/>
    <property type="match status" value="2"/>
</dbReference>
<evidence type="ECO:0000259" key="4">
    <source>
        <dbReference type="PROSITE" id="PS01124"/>
    </source>
</evidence>
<evidence type="ECO:0000313" key="6">
    <source>
        <dbReference type="Proteomes" id="UP000611762"/>
    </source>
</evidence>
<comment type="caution">
    <text evidence="5">The sequence shown here is derived from an EMBL/GenBank/DDBJ whole genome shotgun (WGS) entry which is preliminary data.</text>
</comment>
<dbReference type="InterPro" id="IPR018060">
    <property type="entry name" value="HTH_AraC"/>
</dbReference>
<reference evidence="5" key="1">
    <citation type="submission" date="2020-08" db="EMBL/GenBank/DDBJ databases">
        <title>Genome public.</title>
        <authorList>
            <person name="Liu C."/>
            <person name="Sun Q."/>
        </authorList>
    </citation>
    <scope>NUCLEOTIDE SEQUENCE</scope>
    <source>
        <strain evidence="5">H8</strain>
    </source>
</reference>
<gene>
    <name evidence="5" type="ORF">H8698_01435</name>
</gene>
<evidence type="ECO:0000256" key="3">
    <source>
        <dbReference type="ARBA" id="ARBA00023163"/>
    </source>
</evidence>
<dbReference type="GO" id="GO:0043565">
    <property type="term" value="F:sequence-specific DNA binding"/>
    <property type="evidence" value="ECO:0007669"/>
    <property type="project" value="InterPro"/>
</dbReference>
<dbReference type="Pfam" id="PF12833">
    <property type="entry name" value="HTH_18"/>
    <property type="match status" value="1"/>
</dbReference>
<evidence type="ECO:0000256" key="1">
    <source>
        <dbReference type="ARBA" id="ARBA00023015"/>
    </source>
</evidence>
<dbReference type="InterPro" id="IPR037923">
    <property type="entry name" value="HTH-like"/>
</dbReference>
<feature type="domain" description="HTH araC/xylS-type" evidence="4">
    <location>
        <begin position="163"/>
        <end position="261"/>
    </location>
</feature>
<dbReference type="RefSeq" id="WP_249310854.1">
    <property type="nucleotide sequence ID" value="NZ_JACRSU010000001.1"/>
</dbReference>
<dbReference type="EMBL" id="JACRSU010000001">
    <property type="protein sequence ID" value="MBC8539634.1"/>
    <property type="molecule type" value="Genomic_DNA"/>
</dbReference>
<dbReference type="SUPFAM" id="SSF51215">
    <property type="entry name" value="Regulatory protein AraC"/>
    <property type="match status" value="1"/>
</dbReference>
<dbReference type="Gene3D" id="1.10.10.60">
    <property type="entry name" value="Homeodomain-like"/>
    <property type="match status" value="2"/>
</dbReference>
<proteinExistence type="predicted"/>
<keyword evidence="1" id="KW-0805">Transcription regulation</keyword>
<sequence>MAIVYFNECSNGIFYSRVALQESYLLPDVHCHANYEVFFLISGNILYFTDYGIVLLSPGDFALIPPFVKHQTYHFTGNTERIILSFFPTHIKNMDKQMLTCFQTPHIKDGWSLFPLLEEIGKEYKRDEPLSLCAVEVLTSLLLIHLSRITAGSPVPESNPLMEQVKIDITEHYMLDISLDDLALKYNMSKSHFSKKFKSYAGVGFHEFLTLVRIQNAERLLVTTSESVTEVASLCGFNDSSHFTQTFKKLKGMTPGEYKKKNRI</sequence>
<name>A0A926DKY1_9FIRM</name>
<dbReference type="InterPro" id="IPR018062">
    <property type="entry name" value="HTH_AraC-typ_CS"/>
</dbReference>
<dbReference type="AlphaFoldDB" id="A0A926DKY1"/>
<organism evidence="5 6">
    <name type="scientific">Congzhengia minquanensis</name>
    <dbReference type="NCBI Taxonomy" id="2763657"/>
    <lineage>
        <taxon>Bacteria</taxon>
        <taxon>Bacillati</taxon>
        <taxon>Bacillota</taxon>
        <taxon>Clostridia</taxon>
        <taxon>Eubacteriales</taxon>
        <taxon>Oscillospiraceae</taxon>
        <taxon>Congzhengia</taxon>
    </lineage>
</organism>